<organism evidence="1">
    <name type="scientific">Anguilla anguilla</name>
    <name type="common">European freshwater eel</name>
    <name type="synonym">Muraena anguilla</name>
    <dbReference type="NCBI Taxonomy" id="7936"/>
    <lineage>
        <taxon>Eukaryota</taxon>
        <taxon>Metazoa</taxon>
        <taxon>Chordata</taxon>
        <taxon>Craniata</taxon>
        <taxon>Vertebrata</taxon>
        <taxon>Euteleostomi</taxon>
        <taxon>Actinopterygii</taxon>
        <taxon>Neopterygii</taxon>
        <taxon>Teleostei</taxon>
        <taxon>Anguilliformes</taxon>
        <taxon>Anguillidae</taxon>
        <taxon>Anguilla</taxon>
    </lineage>
</organism>
<reference evidence="1" key="1">
    <citation type="submission" date="2014-11" db="EMBL/GenBank/DDBJ databases">
        <authorList>
            <person name="Amaro Gonzalez C."/>
        </authorList>
    </citation>
    <scope>NUCLEOTIDE SEQUENCE</scope>
</reference>
<protein>
    <submittedName>
        <fullName evidence="1">Uncharacterized protein</fullName>
    </submittedName>
</protein>
<name>A0A0E9QV60_ANGAN</name>
<accession>A0A0E9QV60</accession>
<dbReference type="AlphaFoldDB" id="A0A0E9QV60"/>
<proteinExistence type="predicted"/>
<dbReference type="EMBL" id="GBXM01088584">
    <property type="protein sequence ID" value="JAH19993.1"/>
    <property type="molecule type" value="Transcribed_RNA"/>
</dbReference>
<reference evidence="1" key="2">
    <citation type="journal article" date="2015" name="Fish Shellfish Immunol.">
        <title>Early steps in the European eel (Anguilla anguilla)-Vibrio vulnificus interaction in the gills: Role of the RtxA13 toxin.</title>
        <authorList>
            <person name="Callol A."/>
            <person name="Pajuelo D."/>
            <person name="Ebbesson L."/>
            <person name="Teles M."/>
            <person name="MacKenzie S."/>
            <person name="Amaro C."/>
        </authorList>
    </citation>
    <scope>NUCLEOTIDE SEQUENCE</scope>
</reference>
<evidence type="ECO:0000313" key="1">
    <source>
        <dbReference type="EMBL" id="JAH19993.1"/>
    </source>
</evidence>
<sequence length="62" mass="7361">MYFSVWVASHNHNILCVHTTVLPSLTTKQFGPLKTFSYSRSEDFRCQHTVLHTKNFFLPYHF</sequence>